<dbReference type="Proteomes" id="UP000694867">
    <property type="component" value="Unplaced"/>
</dbReference>
<feature type="binding site" evidence="14">
    <location>
        <position position="36"/>
    </location>
    <ligand>
        <name>ATP</name>
        <dbReference type="ChEBI" id="CHEBI:30616"/>
    </ligand>
</feature>
<sequence length="477" mass="54385">MEFVEGWDIVQVLGEGAFGEVKLLVNRKTSEAVAVKLVDLRIHLTAISEIRKEIGIHKLLNHENILKCFGHRKDDKFQYIFLEYAAGGELFDRIEPDIGMDPAQAQRYFQQLIAGMEYLHTRGIAHRDLKPENLLLDANDNLKISDFGFATIFRHKGQERLLDKRCGTLPYIAPEVLVKKYSAQPADIWSCGVILVTLLAGELPWDKPAAKCAEYVDWKEGKDYVSPWRKIDTVALSLLRRMLSPRVDRRYTVSQIKLHPWFLKNFKGAGASRVVHNFEDGASSRKRSCIEIGAAPNRNYMEQFCLSQPEFIRQVTVEPDLPAENQPKPYISCLSQPACLDDILLNSQLSGGTTQTTQNPIQRLVKRMTRFFVETSAEETCNKLKEILNKLSFNYKVNGLEFTVTLHDKRRQRLVFKANVLDMNGSVLVDFRLSTGCGLEFKKYFLDLKQRLKDIIVLGPVSWPLAMASLNKTFCPT</sequence>
<dbReference type="GO" id="GO:0033314">
    <property type="term" value="P:mitotic DNA replication checkpoint signaling"/>
    <property type="evidence" value="ECO:0007669"/>
    <property type="project" value="UniProtKB-ARBA"/>
</dbReference>
<evidence type="ECO:0000256" key="9">
    <source>
        <dbReference type="ARBA" id="ARBA00022840"/>
    </source>
</evidence>
<evidence type="ECO:0000256" key="3">
    <source>
        <dbReference type="ARBA" id="ARBA00012513"/>
    </source>
</evidence>
<dbReference type="GO" id="GO:0007095">
    <property type="term" value="P:mitotic G2 DNA damage checkpoint signaling"/>
    <property type="evidence" value="ECO:0007669"/>
    <property type="project" value="TreeGrafter"/>
</dbReference>
<dbReference type="InterPro" id="IPR011009">
    <property type="entry name" value="Kinase-like_dom_sf"/>
</dbReference>
<accession>A0AAJ6QVJ6</accession>
<dbReference type="GO" id="GO:0005737">
    <property type="term" value="C:cytoplasm"/>
    <property type="evidence" value="ECO:0007669"/>
    <property type="project" value="TreeGrafter"/>
</dbReference>
<keyword evidence="4 15" id="KW-0723">Serine/threonine-protein kinase</keyword>
<dbReference type="Pfam" id="PF00069">
    <property type="entry name" value="Pkinase"/>
    <property type="match status" value="1"/>
</dbReference>
<dbReference type="InterPro" id="IPR034670">
    <property type="entry name" value="Chk1_catalytic_dom"/>
</dbReference>
<evidence type="ECO:0000256" key="12">
    <source>
        <dbReference type="ARBA" id="ARBA00047899"/>
    </source>
</evidence>
<keyword evidence="9 14" id="KW-0067">ATP-binding</keyword>
<comment type="similarity">
    <text evidence="2">Belongs to the protein kinase superfamily. CAMK Ser/Thr protein kinase family. NIM1 subfamily.</text>
</comment>
<evidence type="ECO:0000256" key="15">
    <source>
        <dbReference type="RuleBase" id="RU000304"/>
    </source>
</evidence>
<evidence type="ECO:0000256" key="8">
    <source>
        <dbReference type="ARBA" id="ARBA00022777"/>
    </source>
</evidence>
<dbReference type="EC" id="2.7.11.1" evidence="3"/>
<comment type="catalytic activity">
    <reaction evidence="13">
        <text>L-seryl-[protein] + ATP = O-phospho-L-seryl-[protein] + ADP + H(+)</text>
        <dbReference type="Rhea" id="RHEA:17989"/>
        <dbReference type="Rhea" id="RHEA-COMP:9863"/>
        <dbReference type="Rhea" id="RHEA-COMP:11604"/>
        <dbReference type="ChEBI" id="CHEBI:15378"/>
        <dbReference type="ChEBI" id="CHEBI:29999"/>
        <dbReference type="ChEBI" id="CHEBI:30616"/>
        <dbReference type="ChEBI" id="CHEBI:83421"/>
        <dbReference type="ChEBI" id="CHEBI:456216"/>
        <dbReference type="EC" id="2.7.11.1"/>
    </reaction>
</comment>
<dbReference type="CDD" id="cd14069">
    <property type="entry name" value="STKc_Chk1"/>
    <property type="match status" value="1"/>
</dbReference>
<reference evidence="18" key="1">
    <citation type="submission" date="2025-08" db="UniProtKB">
        <authorList>
            <consortium name="RefSeq"/>
        </authorList>
    </citation>
    <scope>IDENTIFICATION</scope>
</reference>
<dbReference type="GO" id="GO:0004674">
    <property type="term" value="F:protein serine/threonine kinase activity"/>
    <property type="evidence" value="ECO:0007669"/>
    <property type="project" value="UniProtKB-KW"/>
</dbReference>
<dbReference type="PROSITE" id="PS00107">
    <property type="entry name" value="PROTEIN_KINASE_ATP"/>
    <property type="match status" value="1"/>
</dbReference>
<organism evidence="17 18">
    <name type="scientific">Galendromus occidentalis</name>
    <name type="common">western predatory mite</name>
    <dbReference type="NCBI Taxonomy" id="34638"/>
    <lineage>
        <taxon>Eukaryota</taxon>
        <taxon>Metazoa</taxon>
        <taxon>Ecdysozoa</taxon>
        <taxon>Arthropoda</taxon>
        <taxon>Chelicerata</taxon>
        <taxon>Arachnida</taxon>
        <taxon>Acari</taxon>
        <taxon>Parasitiformes</taxon>
        <taxon>Mesostigmata</taxon>
        <taxon>Gamasina</taxon>
        <taxon>Phytoseioidea</taxon>
        <taxon>Phytoseiidae</taxon>
        <taxon>Typhlodrominae</taxon>
        <taxon>Galendromus</taxon>
    </lineage>
</organism>
<evidence type="ECO:0000313" key="18">
    <source>
        <dbReference type="RefSeq" id="XP_003745318.1"/>
    </source>
</evidence>
<dbReference type="GO" id="GO:0035861">
    <property type="term" value="C:site of double-strand break"/>
    <property type="evidence" value="ECO:0007669"/>
    <property type="project" value="TreeGrafter"/>
</dbReference>
<evidence type="ECO:0000256" key="7">
    <source>
        <dbReference type="ARBA" id="ARBA00022763"/>
    </source>
</evidence>
<keyword evidence="7" id="KW-0227">DNA damage</keyword>
<evidence type="ECO:0000256" key="11">
    <source>
        <dbReference type="ARBA" id="ARBA00023306"/>
    </source>
</evidence>
<dbReference type="GO" id="GO:0005634">
    <property type="term" value="C:nucleus"/>
    <property type="evidence" value="ECO:0007669"/>
    <property type="project" value="UniProtKB-SubCell"/>
</dbReference>
<evidence type="ECO:0000256" key="10">
    <source>
        <dbReference type="ARBA" id="ARBA00023242"/>
    </source>
</evidence>
<dbReference type="InterPro" id="IPR008271">
    <property type="entry name" value="Ser/Thr_kinase_AS"/>
</dbReference>
<dbReference type="InterPro" id="IPR017441">
    <property type="entry name" value="Protein_kinase_ATP_BS"/>
</dbReference>
<evidence type="ECO:0000256" key="1">
    <source>
        <dbReference type="ARBA" id="ARBA00004123"/>
    </source>
</evidence>
<dbReference type="Gene3D" id="3.30.200.20">
    <property type="entry name" value="Phosphorylase Kinase, domain 1"/>
    <property type="match status" value="1"/>
</dbReference>
<evidence type="ECO:0000256" key="14">
    <source>
        <dbReference type="PROSITE-ProRule" id="PRU10141"/>
    </source>
</evidence>
<keyword evidence="11" id="KW-0131">Cell cycle</keyword>
<dbReference type="FunFam" id="3.30.200.20:FF:000229">
    <property type="entry name" value="Serine/threonine-protein kinase Chk1"/>
    <property type="match status" value="1"/>
</dbReference>
<dbReference type="SUPFAM" id="SSF56112">
    <property type="entry name" value="Protein kinase-like (PK-like)"/>
    <property type="match status" value="1"/>
</dbReference>
<comment type="subcellular location">
    <subcellularLocation>
        <location evidence="1">Nucleus</location>
    </subcellularLocation>
</comment>
<keyword evidence="10" id="KW-0539">Nucleus</keyword>
<evidence type="ECO:0000256" key="5">
    <source>
        <dbReference type="ARBA" id="ARBA00022679"/>
    </source>
</evidence>
<dbReference type="GO" id="GO:0005524">
    <property type="term" value="F:ATP binding"/>
    <property type="evidence" value="ECO:0007669"/>
    <property type="project" value="UniProtKB-UniRule"/>
</dbReference>
<dbReference type="RefSeq" id="XP_003745318.1">
    <property type="nucleotide sequence ID" value="XM_003745270.2"/>
</dbReference>
<comment type="catalytic activity">
    <reaction evidence="12">
        <text>L-threonyl-[protein] + ATP = O-phospho-L-threonyl-[protein] + ADP + H(+)</text>
        <dbReference type="Rhea" id="RHEA:46608"/>
        <dbReference type="Rhea" id="RHEA-COMP:11060"/>
        <dbReference type="Rhea" id="RHEA-COMP:11605"/>
        <dbReference type="ChEBI" id="CHEBI:15378"/>
        <dbReference type="ChEBI" id="CHEBI:30013"/>
        <dbReference type="ChEBI" id="CHEBI:30616"/>
        <dbReference type="ChEBI" id="CHEBI:61977"/>
        <dbReference type="ChEBI" id="CHEBI:456216"/>
        <dbReference type="EC" id="2.7.11.1"/>
    </reaction>
</comment>
<dbReference type="KEGG" id="goe:100903136"/>
<dbReference type="Gene3D" id="1.10.510.10">
    <property type="entry name" value="Transferase(Phosphotransferase) domain 1"/>
    <property type="match status" value="1"/>
</dbReference>
<keyword evidence="8 18" id="KW-0418">Kinase</keyword>
<dbReference type="PROSITE" id="PS00108">
    <property type="entry name" value="PROTEIN_KINASE_ST"/>
    <property type="match status" value="1"/>
</dbReference>
<dbReference type="SMART" id="SM00220">
    <property type="entry name" value="S_TKc"/>
    <property type="match status" value="1"/>
</dbReference>
<evidence type="ECO:0000313" key="17">
    <source>
        <dbReference type="Proteomes" id="UP000694867"/>
    </source>
</evidence>
<dbReference type="PANTHER" id="PTHR43895">
    <property type="entry name" value="CALCIUM/CALMODULIN-DEPENDENT PROTEIN KINASE KINASE-RELATED"/>
    <property type="match status" value="1"/>
</dbReference>
<dbReference type="InterPro" id="IPR000719">
    <property type="entry name" value="Prot_kinase_dom"/>
</dbReference>
<dbReference type="AlphaFoldDB" id="A0AAJ6QVJ6"/>
<dbReference type="PROSITE" id="PS50011">
    <property type="entry name" value="PROTEIN_KINASE_DOM"/>
    <property type="match status" value="1"/>
</dbReference>
<keyword evidence="17" id="KW-1185">Reference proteome</keyword>
<protein>
    <recommendedName>
        <fullName evidence="3">non-specific serine/threonine protein kinase</fullName>
        <ecNumber evidence="3">2.7.11.1</ecNumber>
    </recommendedName>
</protein>
<evidence type="ECO:0000259" key="16">
    <source>
        <dbReference type="PROSITE" id="PS50011"/>
    </source>
</evidence>
<feature type="domain" description="Protein kinase" evidence="16">
    <location>
        <begin position="7"/>
        <end position="262"/>
    </location>
</feature>
<evidence type="ECO:0000256" key="2">
    <source>
        <dbReference type="ARBA" id="ARBA00010791"/>
    </source>
</evidence>
<dbReference type="FunFam" id="1.10.510.10:FF:000301">
    <property type="entry name" value="Serine/threonine-protein kinase Chk1"/>
    <property type="match status" value="1"/>
</dbReference>
<evidence type="ECO:0000256" key="6">
    <source>
        <dbReference type="ARBA" id="ARBA00022741"/>
    </source>
</evidence>
<proteinExistence type="inferred from homology"/>
<evidence type="ECO:0000256" key="13">
    <source>
        <dbReference type="ARBA" id="ARBA00048679"/>
    </source>
</evidence>
<evidence type="ECO:0000256" key="4">
    <source>
        <dbReference type="ARBA" id="ARBA00022527"/>
    </source>
</evidence>
<keyword evidence="5" id="KW-0808">Transferase</keyword>
<gene>
    <name evidence="18" type="primary">LOC100903136</name>
</gene>
<name>A0AAJ6QVJ6_9ACAR</name>
<dbReference type="Gene3D" id="3.30.310.80">
    <property type="entry name" value="Kinase associated domain 1, KA1"/>
    <property type="match status" value="1"/>
</dbReference>
<dbReference type="CTD" id="2922"/>
<dbReference type="PANTHER" id="PTHR43895:SF32">
    <property type="entry name" value="SERINE_THREONINE-PROTEIN KINASE CHK1"/>
    <property type="match status" value="1"/>
</dbReference>
<keyword evidence="6 14" id="KW-0547">Nucleotide-binding</keyword>
<dbReference type="GeneID" id="100903136"/>